<evidence type="ECO:0000313" key="12">
    <source>
        <dbReference type="Proteomes" id="UP000195321"/>
    </source>
</evidence>
<dbReference type="InterPro" id="IPR008948">
    <property type="entry name" value="L-Aspartase-like"/>
</dbReference>
<dbReference type="Gene3D" id="1.10.40.30">
    <property type="entry name" value="Fumarase/aspartase (C-terminal domain)"/>
    <property type="match status" value="1"/>
</dbReference>
<evidence type="ECO:0000256" key="6">
    <source>
        <dbReference type="ARBA" id="ARBA00023239"/>
    </source>
</evidence>
<keyword evidence="6 8" id="KW-0456">Lyase</keyword>
<dbReference type="GO" id="GO:0008797">
    <property type="term" value="F:aspartate ammonia-lyase activity"/>
    <property type="evidence" value="ECO:0007669"/>
    <property type="project" value="UniProtKB-UniRule"/>
</dbReference>
<organism evidence="11 12">
    <name type="scientific">Bacillus pseudomycoides</name>
    <dbReference type="NCBI Taxonomy" id="64104"/>
    <lineage>
        <taxon>Bacteria</taxon>
        <taxon>Bacillati</taxon>
        <taxon>Bacillota</taxon>
        <taxon>Bacilli</taxon>
        <taxon>Bacillales</taxon>
        <taxon>Bacillaceae</taxon>
        <taxon>Bacillus</taxon>
        <taxon>Bacillus cereus group</taxon>
    </lineage>
</organism>
<dbReference type="NCBIfam" id="NF011092">
    <property type="entry name" value="PRK14515.1"/>
    <property type="match status" value="1"/>
</dbReference>
<dbReference type="Pfam" id="PF00206">
    <property type="entry name" value="Lyase_1"/>
    <property type="match status" value="1"/>
</dbReference>
<dbReference type="CDD" id="cd01357">
    <property type="entry name" value="Aspartase"/>
    <property type="match status" value="1"/>
</dbReference>
<reference evidence="11 12" key="1">
    <citation type="submission" date="2017-02" db="EMBL/GenBank/DDBJ databases">
        <title>Bacillus pseudomycoides isolate FSL K6-0042.</title>
        <authorList>
            <person name="Kovac J."/>
        </authorList>
    </citation>
    <scope>NUCLEOTIDE SEQUENCE [LARGE SCALE GENOMIC DNA]</scope>
    <source>
        <strain evidence="11 12">FSL K6-0042</strain>
    </source>
</reference>
<dbReference type="InterPro" id="IPR018951">
    <property type="entry name" value="Fumarase_C_C"/>
</dbReference>
<evidence type="ECO:0000256" key="1">
    <source>
        <dbReference type="ARBA" id="ARBA00001494"/>
    </source>
</evidence>
<dbReference type="GO" id="GO:0006099">
    <property type="term" value="P:tricarboxylic acid cycle"/>
    <property type="evidence" value="ECO:0007669"/>
    <property type="project" value="InterPro"/>
</dbReference>
<evidence type="ECO:0000259" key="10">
    <source>
        <dbReference type="Pfam" id="PF10415"/>
    </source>
</evidence>
<evidence type="ECO:0000256" key="3">
    <source>
        <dbReference type="ARBA" id="ARBA00012992"/>
    </source>
</evidence>
<dbReference type="InterPro" id="IPR024083">
    <property type="entry name" value="Fumarase/histidase_N"/>
</dbReference>
<dbReference type="GO" id="GO:0005829">
    <property type="term" value="C:cytosol"/>
    <property type="evidence" value="ECO:0007669"/>
    <property type="project" value="TreeGrafter"/>
</dbReference>
<evidence type="ECO:0000256" key="2">
    <source>
        <dbReference type="ARBA" id="ARBA00005596"/>
    </source>
</evidence>
<evidence type="ECO:0000313" key="11">
    <source>
        <dbReference type="EMBL" id="OUM47397.1"/>
    </source>
</evidence>
<dbReference type="PRINTS" id="PR00145">
    <property type="entry name" value="ARGSUCLYASE"/>
</dbReference>
<dbReference type="InterPro" id="IPR004708">
    <property type="entry name" value="ApsA"/>
</dbReference>
<dbReference type="GO" id="GO:0006531">
    <property type="term" value="P:aspartate metabolic process"/>
    <property type="evidence" value="ECO:0007669"/>
    <property type="project" value="InterPro"/>
</dbReference>
<evidence type="ECO:0000256" key="4">
    <source>
        <dbReference type="ARBA" id="ARBA00016146"/>
    </source>
</evidence>
<dbReference type="PROSITE" id="PS00163">
    <property type="entry name" value="FUMARATE_LYASES"/>
    <property type="match status" value="1"/>
</dbReference>
<name>A0A1Y3MAC8_9BACI</name>
<dbReference type="EMBL" id="MWPX01000023">
    <property type="protein sequence ID" value="OUM47397.1"/>
    <property type="molecule type" value="Genomic_DNA"/>
</dbReference>
<gene>
    <name evidence="11" type="ORF">BW425_18290</name>
</gene>
<dbReference type="Pfam" id="PF10415">
    <property type="entry name" value="FumaraseC_C"/>
    <property type="match status" value="1"/>
</dbReference>
<feature type="domain" description="Fumarase C C-terminal" evidence="10">
    <location>
        <begin position="410"/>
        <end position="463"/>
    </location>
</feature>
<dbReference type="Proteomes" id="UP000195321">
    <property type="component" value="Unassembled WGS sequence"/>
</dbReference>
<accession>A0A1Y3MAC8</accession>
<evidence type="ECO:0000256" key="5">
    <source>
        <dbReference type="ARBA" id="ARBA00022490"/>
    </source>
</evidence>
<dbReference type="AlphaFoldDB" id="A0A1Y3MAC8"/>
<dbReference type="RefSeq" id="WP_016113080.1">
    <property type="nucleotide sequence ID" value="NZ_JARHXM010000144.1"/>
</dbReference>
<proteinExistence type="inferred from homology"/>
<dbReference type="EC" id="4.3.1.1" evidence="3 7"/>
<sequence>MVATKGIRIEKDFLGEKEVPNAAYYGVQTLRAVENFPITGYRIHTSLIKAMAMVKKAAALANMETGYLHANIGEEIAKSAQEIIDGKFHEQFIVDPIQGGAGTSINMNTNEVIANRALERMAHEKGNYAIISPNTHVNMAQSTNDAFPTGIHIAALMMLEELLITMDALHRAFTDKAKEFDHVIKMGRTHLQDAVPIRLGQEFEAYSRVLERDIKRIRQSRQHLYEVNMGATAVGTGLNANLIYIEQVVKHLRSISGFPLVGAEHLVDATQNTDAYTEVSATLKVCMMNMSKIANDLRIMASGPRVGLAEIQLPARQPGSSIMPGKVNPVMAEVINQVAFQVIGNDHTICLASEAGQLELNVMEPVLVFNLIQSISIMNNAFRVFREYCIKGITANEELLKQYVEKSVGIITAVNPHIGYEAASRIAREAIETGKSVRELCLEHGVLTEEELDIILDPYEMTHPEIAGASLLKNKKS</sequence>
<dbReference type="InterPro" id="IPR000362">
    <property type="entry name" value="Fumarate_lyase_fam"/>
</dbReference>
<dbReference type="FunFam" id="1.10.40.30:FF:000002">
    <property type="entry name" value="Fumarate hydratase class II"/>
    <property type="match status" value="1"/>
</dbReference>
<evidence type="ECO:0000256" key="7">
    <source>
        <dbReference type="NCBIfam" id="TIGR00839"/>
    </source>
</evidence>
<dbReference type="FunFam" id="1.10.275.10:FF:000001">
    <property type="entry name" value="Fumarate hydratase, mitochondrial"/>
    <property type="match status" value="1"/>
</dbReference>
<comment type="similarity">
    <text evidence="2 8">Belongs to the class-II fumarase/aspartase family. Aspartase subfamily.</text>
</comment>
<evidence type="ECO:0000256" key="8">
    <source>
        <dbReference type="RuleBase" id="RU362017"/>
    </source>
</evidence>
<dbReference type="Gene3D" id="1.20.200.10">
    <property type="entry name" value="Fumarase/aspartase (Central domain)"/>
    <property type="match status" value="1"/>
</dbReference>
<comment type="caution">
    <text evidence="11">The sequence shown here is derived from an EMBL/GenBank/DDBJ whole genome shotgun (WGS) entry which is preliminary data.</text>
</comment>
<dbReference type="PANTHER" id="PTHR42696:SF2">
    <property type="entry name" value="ASPARTATE AMMONIA-LYASE"/>
    <property type="match status" value="1"/>
</dbReference>
<dbReference type="SUPFAM" id="SSF48557">
    <property type="entry name" value="L-aspartase-like"/>
    <property type="match status" value="1"/>
</dbReference>
<dbReference type="NCBIfam" id="TIGR00839">
    <property type="entry name" value="aspA"/>
    <property type="match status" value="1"/>
</dbReference>
<dbReference type="InterPro" id="IPR051546">
    <property type="entry name" value="Aspartate_Ammonia-Lyase"/>
</dbReference>
<feature type="domain" description="Fumarate lyase N-terminal" evidence="9">
    <location>
        <begin position="15"/>
        <end position="344"/>
    </location>
</feature>
<dbReference type="InterPro" id="IPR020557">
    <property type="entry name" value="Fumarate_lyase_CS"/>
</dbReference>
<dbReference type="FunFam" id="1.20.200.10:FF:000001">
    <property type="entry name" value="Fumarate hydratase, mitochondrial"/>
    <property type="match status" value="1"/>
</dbReference>
<keyword evidence="5" id="KW-0963">Cytoplasm</keyword>
<dbReference type="PRINTS" id="PR00149">
    <property type="entry name" value="FUMRATELYASE"/>
</dbReference>
<dbReference type="PANTHER" id="PTHR42696">
    <property type="entry name" value="ASPARTATE AMMONIA-LYASE"/>
    <property type="match status" value="1"/>
</dbReference>
<dbReference type="Gene3D" id="1.10.275.10">
    <property type="entry name" value="Fumarase/aspartase (N-terminal domain)"/>
    <property type="match status" value="1"/>
</dbReference>
<comment type="catalytic activity">
    <reaction evidence="1 8">
        <text>L-aspartate = fumarate + NH4(+)</text>
        <dbReference type="Rhea" id="RHEA:16601"/>
        <dbReference type="ChEBI" id="CHEBI:28938"/>
        <dbReference type="ChEBI" id="CHEBI:29806"/>
        <dbReference type="ChEBI" id="CHEBI:29991"/>
        <dbReference type="EC" id="4.3.1.1"/>
    </reaction>
</comment>
<dbReference type="NCBIfam" id="NF008909">
    <property type="entry name" value="PRK12273.1"/>
    <property type="match status" value="1"/>
</dbReference>
<protein>
    <recommendedName>
        <fullName evidence="4 7">Aspartate ammonia-lyase</fullName>
        <shortName evidence="8">Aspartase</shortName>
        <ecNumber evidence="3 7">4.3.1.1</ecNumber>
    </recommendedName>
</protein>
<dbReference type="InterPro" id="IPR022761">
    <property type="entry name" value="Fumarate_lyase_N"/>
</dbReference>
<evidence type="ECO:0000259" key="9">
    <source>
        <dbReference type="Pfam" id="PF00206"/>
    </source>
</evidence>